<accession>A0ABQ4EEQ2</accession>
<dbReference type="InterPro" id="IPR036465">
    <property type="entry name" value="vWFA_dom_sf"/>
</dbReference>
<feature type="coiled-coil region" evidence="1">
    <location>
        <begin position="314"/>
        <end position="341"/>
    </location>
</feature>
<evidence type="ECO:0008006" key="6">
    <source>
        <dbReference type="Google" id="ProtNLM"/>
    </source>
</evidence>
<keyword evidence="1" id="KW-0175">Coiled coil</keyword>
<evidence type="ECO:0000256" key="1">
    <source>
        <dbReference type="SAM" id="Coils"/>
    </source>
</evidence>
<dbReference type="Gene3D" id="3.40.50.410">
    <property type="entry name" value="von Willebrand factor, type A domain"/>
    <property type="match status" value="1"/>
</dbReference>
<dbReference type="RefSeq" id="WP_203871047.1">
    <property type="nucleotide sequence ID" value="NZ_BONW01000046.1"/>
</dbReference>
<reference evidence="4 5" key="1">
    <citation type="submission" date="2021-01" db="EMBL/GenBank/DDBJ databases">
        <title>Whole genome shotgun sequence of Plantactinospora endophytica NBRC 110450.</title>
        <authorList>
            <person name="Komaki H."/>
            <person name="Tamura T."/>
        </authorList>
    </citation>
    <scope>NUCLEOTIDE SEQUENCE [LARGE SCALE GENOMIC DNA]</scope>
    <source>
        <strain evidence="4 5">NBRC 110450</strain>
    </source>
</reference>
<dbReference type="EMBL" id="BONW01000046">
    <property type="protein sequence ID" value="GIG92717.1"/>
    <property type="molecule type" value="Genomic_DNA"/>
</dbReference>
<dbReference type="SUPFAM" id="SSF53300">
    <property type="entry name" value="vWA-like"/>
    <property type="match status" value="1"/>
</dbReference>
<gene>
    <name evidence="4" type="ORF">Pen02_76530</name>
</gene>
<proteinExistence type="predicted"/>
<evidence type="ECO:0000256" key="2">
    <source>
        <dbReference type="SAM" id="MobiDB-lite"/>
    </source>
</evidence>
<keyword evidence="3" id="KW-0472">Membrane</keyword>
<comment type="caution">
    <text evidence="4">The sequence shown here is derived from an EMBL/GenBank/DDBJ whole genome shotgun (WGS) entry which is preliminary data.</text>
</comment>
<sequence>MASRPEGHGGPVDATDGPDEAVTGPRGRVLERADSVDARHGQGILIGDHGHQHNVFRLHLPRSVRIALLSAIVLVLLVGTGWVTVTWVLPQFAPTYKTEFLIDTTAGGDGVGTIAESLKTVIDNSGDSDALALRRFGGECGAQDNTSQLVGFGTDNRQEISDAVSGIGQGSKATLQRGIVEAVADFSKPFAQRAKQVNRIIVVTRNGTDACDEDTGFVEKQIRDRIAAAGLSIEFRMIGYQVRDDERDQLTQIATGSGAPDPMFVDTPGQLDAALDWFTNIEPVLRNAKEIVDILNPAVQRVNSAVKAVTDGRLDTAERTLDGAREVLSRTDTEFEDLQARAKTATARDIHGRASRLRSQQQRVVDSADDLLRTARSGNPLGEKHAAFERVATDYNTEADAMNQALATLRAKAPAGTR</sequence>
<evidence type="ECO:0000313" key="5">
    <source>
        <dbReference type="Proteomes" id="UP000646749"/>
    </source>
</evidence>
<protein>
    <recommendedName>
        <fullName evidence="6">VWA domain-containing protein</fullName>
    </recommendedName>
</protein>
<evidence type="ECO:0000256" key="3">
    <source>
        <dbReference type="SAM" id="Phobius"/>
    </source>
</evidence>
<feature type="region of interest" description="Disordered" evidence="2">
    <location>
        <begin position="1"/>
        <end position="27"/>
    </location>
</feature>
<dbReference type="Proteomes" id="UP000646749">
    <property type="component" value="Unassembled WGS sequence"/>
</dbReference>
<keyword evidence="3" id="KW-0812">Transmembrane</keyword>
<evidence type="ECO:0000313" key="4">
    <source>
        <dbReference type="EMBL" id="GIG92717.1"/>
    </source>
</evidence>
<keyword evidence="5" id="KW-1185">Reference proteome</keyword>
<organism evidence="4 5">
    <name type="scientific">Plantactinospora endophytica</name>
    <dbReference type="NCBI Taxonomy" id="673535"/>
    <lineage>
        <taxon>Bacteria</taxon>
        <taxon>Bacillati</taxon>
        <taxon>Actinomycetota</taxon>
        <taxon>Actinomycetes</taxon>
        <taxon>Micromonosporales</taxon>
        <taxon>Micromonosporaceae</taxon>
        <taxon>Plantactinospora</taxon>
    </lineage>
</organism>
<keyword evidence="3" id="KW-1133">Transmembrane helix</keyword>
<feature type="transmembrane region" description="Helical" evidence="3">
    <location>
        <begin position="66"/>
        <end position="89"/>
    </location>
</feature>
<name>A0ABQ4EEQ2_9ACTN</name>